<evidence type="ECO:0000256" key="6">
    <source>
        <dbReference type="SAM" id="MobiDB-lite"/>
    </source>
</evidence>
<dbReference type="GO" id="GO:1990846">
    <property type="term" value="F:ribonucleoside-diphosphate reductase inhibitor activity"/>
    <property type="evidence" value="ECO:0007669"/>
    <property type="project" value="TreeGrafter"/>
</dbReference>
<reference evidence="7 8" key="1">
    <citation type="journal article" date="2017" name="Genome Announc.">
        <title>Genome sequence of the saprophytic ascomycete Epicoccum nigrum ICMP 19927 strain isolated from New Zealand.</title>
        <authorList>
            <person name="Fokin M."/>
            <person name="Fleetwood D."/>
            <person name="Weir B.S."/>
            <person name="Villas-Boas S.G."/>
        </authorList>
    </citation>
    <scope>NUCLEOTIDE SEQUENCE [LARGE SCALE GENOMIC DNA]</scope>
    <source>
        <strain evidence="7 8">ICMP 19927</strain>
    </source>
</reference>
<dbReference type="AlphaFoldDB" id="A0A1Y2LY00"/>
<evidence type="ECO:0000256" key="3">
    <source>
        <dbReference type="ARBA" id="ARBA00005459"/>
    </source>
</evidence>
<proteinExistence type="inferred from homology"/>
<evidence type="ECO:0000256" key="4">
    <source>
        <dbReference type="ARBA" id="ARBA00022490"/>
    </source>
</evidence>
<dbReference type="PANTHER" id="PTHR28081:SF1">
    <property type="entry name" value="DAMAGE-REGULATED IMPORT FACILITATOR 1"/>
    <property type="match status" value="1"/>
</dbReference>
<sequence>MSLQHQHHSAPEQPQHRKKRPFQPAITSYFHTTQDFSGSDSSDADGDDDYQRGGPRLRTIPQPKPHHPTLAPSVPDHVQSSLLTVGMRVRKSVPEGYKTPKTLPSLQIATVQTPLRKPHNAFRETNPALEALKIPVDTLASTLQHQRELLPFCGLNKIGGYAEQPTPDAHLFGDATNSFPLPAQAFSQPFSSQDSGYGTEIYRANGKRGWSEEGEEGPRGLANSNFVFSIPAKVYGEEDVPVSPFSESPPPRMPPQRQFAQPRSRRRPQADEDMMEFDGHGAHEGRLAAGHASDFEEADFLDGHEVAMGGV</sequence>
<keyword evidence="5" id="KW-0539">Nucleus</keyword>
<evidence type="ECO:0000313" key="8">
    <source>
        <dbReference type="Proteomes" id="UP000193240"/>
    </source>
</evidence>
<keyword evidence="8" id="KW-1185">Reference proteome</keyword>
<comment type="similarity">
    <text evidence="3">Belongs to the DIF1/spd1 family.</text>
</comment>
<organism evidence="7 8">
    <name type="scientific">Epicoccum nigrum</name>
    <name type="common">Soil fungus</name>
    <name type="synonym">Epicoccum purpurascens</name>
    <dbReference type="NCBI Taxonomy" id="105696"/>
    <lineage>
        <taxon>Eukaryota</taxon>
        <taxon>Fungi</taxon>
        <taxon>Dikarya</taxon>
        <taxon>Ascomycota</taxon>
        <taxon>Pezizomycotina</taxon>
        <taxon>Dothideomycetes</taxon>
        <taxon>Pleosporomycetidae</taxon>
        <taxon>Pleosporales</taxon>
        <taxon>Pleosporineae</taxon>
        <taxon>Didymellaceae</taxon>
        <taxon>Epicoccum</taxon>
    </lineage>
</organism>
<dbReference type="GO" id="GO:0008104">
    <property type="term" value="P:intracellular protein localization"/>
    <property type="evidence" value="ECO:0007669"/>
    <property type="project" value="TreeGrafter"/>
</dbReference>
<gene>
    <name evidence="7" type="ORF">B5807_06928</name>
</gene>
<name>A0A1Y2LY00_EPING</name>
<protein>
    <submittedName>
        <fullName evidence="7">Uncharacterized protein</fullName>
    </submittedName>
</protein>
<dbReference type="GO" id="GO:0005634">
    <property type="term" value="C:nucleus"/>
    <property type="evidence" value="ECO:0007669"/>
    <property type="project" value="UniProtKB-SubCell"/>
</dbReference>
<dbReference type="InterPro" id="IPR013900">
    <property type="entry name" value="RNR_inhibitor"/>
</dbReference>
<evidence type="ECO:0000256" key="1">
    <source>
        <dbReference type="ARBA" id="ARBA00004123"/>
    </source>
</evidence>
<dbReference type="GO" id="GO:0005737">
    <property type="term" value="C:cytoplasm"/>
    <property type="evidence" value="ECO:0007669"/>
    <property type="project" value="UniProtKB-SubCell"/>
</dbReference>
<evidence type="ECO:0000256" key="5">
    <source>
        <dbReference type="ARBA" id="ARBA00023242"/>
    </source>
</evidence>
<accession>A0A1Y2LY00</accession>
<keyword evidence="4" id="KW-0963">Cytoplasm</keyword>
<evidence type="ECO:0000256" key="2">
    <source>
        <dbReference type="ARBA" id="ARBA00004496"/>
    </source>
</evidence>
<comment type="subcellular location">
    <subcellularLocation>
        <location evidence="2">Cytoplasm</location>
    </subcellularLocation>
    <subcellularLocation>
        <location evidence="1">Nucleus</location>
    </subcellularLocation>
</comment>
<dbReference type="Proteomes" id="UP000193240">
    <property type="component" value="Unassembled WGS sequence"/>
</dbReference>
<dbReference type="PANTHER" id="PTHR28081">
    <property type="entry name" value="DAMAGE-REGULATED IMPORT FACILITATOR 1-RELATED"/>
    <property type="match status" value="1"/>
</dbReference>
<feature type="compositionally biased region" description="Polar residues" evidence="6">
    <location>
        <begin position="25"/>
        <end position="34"/>
    </location>
</feature>
<dbReference type="Pfam" id="PF08591">
    <property type="entry name" value="RNR_inhib"/>
    <property type="match status" value="1"/>
</dbReference>
<feature type="region of interest" description="Disordered" evidence="6">
    <location>
        <begin position="240"/>
        <end position="283"/>
    </location>
</feature>
<dbReference type="OMA" id="IDMDFEN"/>
<dbReference type="EMBL" id="KZ107845">
    <property type="protein sequence ID" value="OSS48785.1"/>
    <property type="molecule type" value="Genomic_DNA"/>
</dbReference>
<evidence type="ECO:0000313" key="7">
    <source>
        <dbReference type="EMBL" id="OSS48785.1"/>
    </source>
</evidence>
<dbReference type="InParanoid" id="A0A1Y2LY00"/>
<feature type="region of interest" description="Disordered" evidence="6">
    <location>
        <begin position="1"/>
        <end position="76"/>
    </location>
</feature>